<comment type="caution">
    <text evidence="1">The sequence shown here is derived from an EMBL/GenBank/DDBJ whole genome shotgun (WGS) entry which is preliminary data.</text>
</comment>
<dbReference type="Proteomes" id="UP001353858">
    <property type="component" value="Unassembled WGS sequence"/>
</dbReference>
<evidence type="ECO:0000313" key="1">
    <source>
        <dbReference type="EMBL" id="KAK4885868.1"/>
    </source>
</evidence>
<sequence>MPVSLPINNDETLKILEDYLNILNNANNLINYLSSVGDKDVACRTNNILKLLLSDNIAALYKFMVKDRRRSLFVI</sequence>
<organism evidence="1 2">
    <name type="scientific">Aquatica leii</name>
    <dbReference type="NCBI Taxonomy" id="1421715"/>
    <lineage>
        <taxon>Eukaryota</taxon>
        <taxon>Metazoa</taxon>
        <taxon>Ecdysozoa</taxon>
        <taxon>Arthropoda</taxon>
        <taxon>Hexapoda</taxon>
        <taxon>Insecta</taxon>
        <taxon>Pterygota</taxon>
        <taxon>Neoptera</taxon>
        <taxon>Endopterygota</taxon>
        <taxon>Coleoptera</taxon>
        <taxon>Polyphaga</taxon>
        <taxon>Elateriformia</taxon>
        <taxon>Elateroidea</taxon>
        <taxon>Lampyridae</taxon>
        <taxon>Luciolinae</taxon>
        <taxon>Aquatica</taxon>
    </lineage>
</organism>
<reference evidence="2" key="1">
    <citation type="submission" date="2023-01" db="EMBL/GenBank/DDBJ databases">
        <title>Key to firefly adult light organ development and bioluminescence: homeobox transcription factors regulate luciferase expression and transportation to peroxisome.</title>
        <authorList>
            <person name="Fu X."/>
        </authorList>
    </citation>
    <scope>NUCLEOTIDE SEQUENCE [LARGE SCALE GENOMIC DNA]</scope>
</reference>
<dbReference type="AlphaFoldDB" id="A0AAN7SR48"/>
<accession>A0AAN7SR48</accession>
<gene>
    <name evidence="1" type="ORF">RN001_002139</name>
</gene>
<proteinExistence type="predicted"/>
<name>A0AAN7SR48_9COLE</name>
<evidence type="ECO:0000313" key="2">
    <source>
        <dbReference type="Proteomes" id="UP001353858"/>
    </source>
</evidence>
<keyword evidence="2" id="KW-1185">Reference proteome</keyword>
<protein>
    <submittedName>
        <fullName evidence="1">Uncharacterized protein</fullName>
    </submittedName>
</protein>
<dbReference type="EMBL" id="JARPUR010000001">
    <property type="protein sequence ID" value="KAK4885868.1"/>
    <property type="molecule type" value="Genomic_DNA"/>
</dbReference>